<dbReference type="InterPro" id="IPR050109">
    <property type="entry name" value="HTH-type_TetR-like_transc_reg"/>
</dbReference>
<keyword evidence="1 2" id="KW-0238">DNA-binding</keyword>
<dbReference type="Proteomes" id="UP000575068">
    <property type="component" value="Unassembled WGS sequence"/>
</dbReference>
<evidence type="ECO:0000259" key="3">
    <source>
        <dbReference type="PROSITE" id="PS50977"/>
    </source>
</evidence>
<protein>
    <submittedName>
        <fullName evidence="4">AcrR family transcriptional regulator</fullName>
    </submittedName>
</protein>
<sequence>MRGRPHGCAERNLSDSLLMAAESQLRDKSHLDLTSREIAEAAGTHAGMVNYYFQGKDGLLLALLKKAAKAVDQHLAEMEADIESNDDDPTERIVRGLIDAYHQNVAIIPFVYIELFRTGTPVSTFYSEQREFNSVRIEKMIRKLIAKGIYRPDLDAVAATWMLLVLVIGPTIPICPMHQHGAAIGSLSTEVWIENIVRMLRKELLAKVTER</sequence>
<dbReference type="Gene3D" id="1.10.357.10">
    <property type="entry name" value="Tetracycline Repressor, domain 2"/>
    <property type="match status" value="1"/>
</dbReference>
<dbReference type="PANTHER" id="PTHR30055:SF233">
    <property type="entry name" value="REGULATORY PROTEIN TETR"/>
    <property type="match status" value="1"/>
</dbReference>
<feature type="domain" description="HTH tetR-type" evidence="3">
    <location>
        <begin position="11"/>
        <end position="71"/>
    </location>
</feature>
<comment type="caution">
    <text evidence="4">The sequence shown here is derived from an EMBL/GenBank/DDBJ whole genome shotgun (WGS) entry which is preliminary data.</text>
</comment>
<dbReference type="PROSITE" id="PS50977">
    <property type="entry name" value="HTH_TETR_2"/>
    <property type="match status" value="1"/>
</dbReference>
<dbReference type="SUPFAM" id="SSF46689">
    <property type="entry name" value="Homeodomain-like"/>
    <property type="match status" value="1"/>
</dbReference>
<gene>
    <name evidence="4" type="ORF">HNQ99_001123</name>
</gene>
<dbReference type="EMBL" id="JACHOV010000003">
    <property type="protein sequence ID" value="MBB4640830.1"/>
    <property type="molecule type" value="Genomic_DNA"/>
</dbReference>
<organism evidence="4 5">
    <name type="scientific">Rhizorhapis suberifaciens</name>
    <name type="common">corky root of lettuce</name>
    <dbReference type="NCBI Taxonomy" id="13656"/>
    <lineage>
        <taxon>Bacteria</taxon>
        <taxon>Pseudomonadati</taxon>
        <taxon>Pseudomonadota</taxon>
        <taxon>Alphaproteobacteria</taxon>
        <taxon>Sphingomonadales</taxon>
        <taxon>Sphingomonadaceae</taxon>
        <taxon>Rhizorhapis</taxon>
    </lineage>
</organism>
<name>A0A840HTA4_9SPHN</name>
<evidence type="ECO:0000256" key="1">
    <source>
        <dbReference type="ARBA" id="ARBA00023125"/>
    </source>
</evidence>
<evidence type="ECO:0000313" key="5">
    <source>
        <dbReference type="Proteomes" id="UP000575068"/>
    </source>
</evidence>
<dbReference type="RefSeq" id="WP_184474649.1">
    <property type="nucleotide sequence ID" value="NZ_JACHOV010000003.1"/>
</dbReference>
<dbReference type="GO" id="GO:0003700">
    <property type="term" value="F:DNA-binding transcription factor activity"/>
    <property type="evidence" value="ECO:0007669"/>
    <property type="project" value="TreeGrafter"/>
</dbReference>
<dbReference type="Pfam" id="PF00440">
    <property type="entry name" value="TetR_N"/>
    <property type="match status" value="1"/>
</dbReference>
<evidence type="ECO:0000256" key="2">
    <source>
        <dbReference type="PROSITE-ProRule" id="PRU00335"/>
    </source>
</evidence>
<accession>A0A840HTA4</accession>
<keyword evidence="5" id="KW-1185">Reference proteome</keyword>
<reference evidence="4 5" key="1">
    <citation type="submission" date="2020-08" db="EMBL/GenBank/DDBJ databases">
        <title>Genomic Encyclopedia of Type Strains, Phase IV (KMG-IV): sequencing the most valuable type-strain genomes for metagenomic binning, comparative biology and taxonomic classification.</title>
        <authorList>
            <person name="Goeker M."/>
        </authorList>
    </citation>
    <scope>NUCLEOTIDE SEQUENCE [LARGE SCALE GENOMIC DNA]</scope>
    <source>
        <strain evidence="4 5">DSM 7465</strain>
    </source>
</reference>
<dbReference type="AlphaFoldDB" id="A0A840HTA4"/>
<dbReference type="PANTHER" id="PTHR30055">
    <property type="entry name" value="HTH-TYPE TRANSCRIPTIONAL REGULATOR RUTR"/>
    <property type="match status" value="1"/>
</dbReference>
<dbReference type="SUPFAM" id="SSF48498">
    <property type="entry name" value="Tetracyclin repressor-like, C-terminal domain"/>
    <property type="match status" value="1"/>
</dbReference>
<dbReference type="GO" id="GO:0000976">
    <property type="term" value="F:transcription cis-regulatory region binding"/>
    <property type="evidence" value="ECO:0007669"/>
    <property type="project" value="TreeGrafter"/>
</dbReference>
<dbReference type="InterPro" id="IPR009057">
    <property type="entry name" value="Homeodomain-like_sf"/>
</dbReference>
<evidence type="ECO:0000313" key="4">
    <source>
        <dbReference type="EMBL" id="MBB4640830.1"/>
    </source>
</evidence>
<dbReference type="InterPro" id="IPR036271">
    <property type="entry name" value="Tet_transcr_reg_TetR-rel_C_sf"/>
</dbReference>
<feature type="DNA-binding region" description="H-T-H motif" evidence="2">
    <location>
        <begin position="34"/>
        <end position="53"/>
    </location>
</feature>
<dbReference type="InterPro" id="IPR001647">
    <property type="entry name" value="HTH_TetR"/>
</dbReference>
<proteinExistence type="predicted"/>